<dbReference type="EMBL" id="PGTD01000012">
    <property type="protein sequence ID" value="PJE30862.1"/>
    <property type="molecule type" value="Genomic_DNA"/>
</dbReference>
<sequence>MTGYILKRLLSAVPVLLGITVIVFLIMAMIPGDPALAILGAYATPENVAKINRDLGLDAPLVARYFIWLGNMLTGDFGTSFSLNRPVIDEVLDRFSATLLLAGTSFVLCSVLGIAAGVISAAKQYGWADKGITFAVLLGISIPSFFLGMMMILIFAVELRWFPVSGMKMAYGGGGFADVANHLVMPAFALAVVATGVVARLSRSAMLEVLRQDFIRTARAKGVREGRVVWGHALRAAMVSIIPVLGIQAGFVLSGAVYIEMVFQWPGVGRMLVDAILKRDILLVQGGVVFVAACYVLFNIAVDVAQSLLDPRIKT</sequence>
<keyword evidence="12" id="KW-1185">Reference proteome</keyword>
<proteinExistence type="inferred from homology"/>
<keyword evidence="3" id="KW-1003">Cell membrane</keyword>
<dbReference type="Gene3D" id="1.10.3720.10">
    <property type="entry name" value="MetI-like"/>
    <property type="match status" value="1"/>
</dbReference>
<dbReference type="SUPFAM" id="SSF161098">
    <property type="entry name" value="MetI-like"/>
    <property type="match status" value="1"/>
</dbReference>
<protein>
    <submittedName>
        <fullName evidence="9">ABC transporter permease</fullName>
    </submittedName>
    <submittedName>
        <fullName evidence="10">Peptide/nickel transport system permease protein</fullName>
    </submittedName>
</protein>
<dbReference type="InterPro" id="IPR000515">
    <property type="entry name" value="MetI-like"/>
</dbReference>
<reference evidence="10 11" key="1">
    <citation type="submission" date="2017-09" db="EMBL/GenBank/DDBJ databases">
        <authorList>
            <person name="Ehlers B."/>
            <person name="Leendertz F.H."/>
        </authorList>
    </citation>
    <scope>NUCLEOTIDE SEQUENCE [LARGE SCALE GENOMIC DNA]</scope>
    <source>
        <strain evidence="10 11">CGMCC 1.12662</strain>
    </source>
</reference>
<comment type="similarity">
    <text evidence="7">Belongs to the binding-protein-dependent transport system permease family.</text>
</comment>
<dbReference type="PANTHER" id="PTHR43163:SF6">
    <property type="entry name" value="DIPEPTIDE TRANSPORT SYSTEM PERMEASE PROTEIN DPPB-RELATED"/>
    <property type="match status" value="1"/>
</dbReference>
<evidence type="ECO:0000313" key="11">
    <source>
        <dbReference type="Proteomes" id="UP000231655"/>
    </source>
</evidence>
<feature type="transmembrane region" description="Helical" evidence="7">
    <location>
        <begin position="179"/>
        <end position="201"/>
    </location>
</feature>
<evidence type="ECO:0000256" key="6">
    <source>
        <dbReference type="ARBA" id="ARBA00023136"/>
    </source>
</evidence>
<keyword evidence="6 7" id="KW-0472">Membrane</keyword>
<organism evidence="10 11">
    <name type="scientific">Pseudooceanicola antarcticus</name>
    <dbReference type="NCBI Taxonomy" id="1247613"/>
    <lineage>
        <taxon>Bacteria</taxon>
        <taxon>Pseudomonadati</taxon>
        <taxon>Pseudomonadota</taxon>
        <taxon>Alphaproteobacteria</taxon>
        <taxon>Rhodobacterales</taxon>
        <taxon>Paracoccaceae</taxon>
        <taxon>Pseudooceanicola</taxon>
    </lineage>
</organism>
<evidence type="ECO:0000256" key="2">
    <source>
        <dbReference type="ARBA" id="ARBA00022448"/>
    </source>
</evidence>
<dbReference type="OrthoDB" id="9807402at2"/>
<dbReference type="CDD" id="cd06261">
    <property type="entry name" value="TM_PBP2"/>
    <property type="match status" value="1"/>
</dbReference>
<feature type="transmembrane region" description="Helical" evidence="7">
    <location>
        <begin position="281"/>
        <end position="302"/>
    </location>
</feature>
<name>A0A285JCA1_9RHOB</name>
<gene>
    <name evidence="9" type="ORF">CVM39_05305</name>
    <name evidence="10" type="ORF">SAMN06297129_3392</name>
</gene>
<feature type="transmembrane region" description="Helical" evidence="7">
    <location>
        <begin position="99"/>
        <end position="122"/>
    </location>
</feature>
<feature type="domain" description="ABC transmembrane type-1" evidence="8">
    <location>
        <begin position="95"/>
        <end position="301"/>
    </location>
</feature>
<evidence type="ECO:0000259" key="8">
    <source>
        <dbReference type="PROSITE" id="PS50928"/>
    </source>
</evidence>
<dbReference type="GO" id="GO:0055085">
    <property type="term" value="P:transmembrane transport"/>
    <property type="evidence" value="ECO:0007669"/>
    <property type="project" value="InterPro"/>
</dbReference>
<keyword evidence="4 7" id="KW-0812">Transmembrane</keyword>
<keyword evidence="5 7" id="KW-1133">Transmembrane helix</keyword>
<dbReference type="GO" id="GO:0005886">
    <property type="term" value="C:plasma membrane"/>
    <property type="evidence" value="ECO:0007669"/>
    <property type="project" value="UniProtKB-SubCell"/>
</dbReference>
<dbReference type="Pfam" id="PF19300">
    <property type="entry name" value="BPD_transp_1_N"/>
    <property type="match status" value="1"/>
</dbReference>
<dbReference type="InterPro" id="IPR045621">
    <property type="entry name" value="BPD_transp_1_N"/>
</dbReference>
<comment type="subcellular location">
    <subcellularLocation>
        <location evidence="1 7">Cell membrane</location>
        <topology evidence="1 7">Multi-pass membrane protein</topology>
    </subcellularLocation>
</comment>
<dbReference type="PANTHER" id="PTHR43163">
    <property type="entry name" value="DIPEPTIDE TRANSPORT SYSTEM PERMEASE PROTEIN DPPB-RELATED"/>
    <property type="match status" value="1"/>
</dbReference>
<dbReference type="Proteomes" id="UP000231702">
    <property type="component" value="Unassembled WGS sequence"/>
</dbReference>
<evidence type="ECO:0000313" key="9">
    <source>
        <dbReference type="EMBL" id="PJE30862.1"/>
    </source>
</evidence>
<evidence type="ECO:0000313" key="12">
    <source>
        <dbReference type="Proteomes" id="UP000231702"/>
    </source>
</evidence>
<feature type="transmembrane region" description="Helical" evidence="7">
    <location>
        <begin position="12"/>
        <end position="30"/>
    </location>
</feature>
<dbReference type="InterPro" id="IPR035906">
    <property type="entry name" value="MetI-like_sf"/>
</dbReference>
<dbReference type="RefSeq" id="WP_097147089.1">
    <property type="nucleotide sequence ID" value="NZ_OBEA01000007.1"/>
</dbReference>
<dbReference type="AlphaFoldDB" id="A0A285JCA1"/>
<evidence type="ECO:0000256" key="5">
    <source>
        <dbReference type="ARBA" id="ARBA00022989"/>
    </source>
</evidence>
<evidence type="ECO:0000256" key="4">
    <source>
        <dbReference type="ARBA" id="ARBA00022692"/>
    </source>
</evidence>
<dbReference type="Pfam" id="PF00528">
    <property type="entry name" value="BPD_transp_1"/>
    <property type="match status" value="1"/>
</dbReference>
<evidence type="ECO:0000256" key="1">
    <source>
        <dbReference type="ARBA" id="ARBA00004651"/>
    </source>
</evidence>
<accession>A0A285JCA1</accession>
<feature type="transmembrane region" description="Helical" evidence="7">
    <location>
        <begin position="236"/>
        <end position="261"/>
    </location>
</feature>
<evidence type="ECO:0000256" key="3">
    <source>
        <dbReference type="ARBA" id="ARBA00022475"/>
    </source>
</evidence>
<evidence type="ECO:0000313" key="10">
    <source>
        <dbReference type="EMBL" id="SNY57487.1"/>
    </source>
</evidence>
<feature type="transmembrane region" description="Helical" evidence="7">
    <location>
        <begin position="134"/>
        <end position="159"/>
    </location>
</feature>
<keyword evidence="2 7" id="KW-0813">Transport</keyword>
<dbReference type="Proteomes" id="UP000231655">
    <property type="component" value="Unassembled WGS sequence"/>
</dbReference>
<evidence type="ECO:0000256" key="7">
    <source>
        <dbReference type="RuleBase" id="RU363032"/>
    </source>
</evidence>
<reference evidence="9 12" key="2">
    <citation type="journal article" date="2018" name="Int. J. Syst. Evol. Microbiol.">
        <title>Pseudooceanicola lipolyticus sp. nov., a marine alphaproteobacterium, reclassification of Oceanicola flagellatus as Pseudooceanicola flagellatus comb. nov. and emended description of the genus Pseudooceanicola.</title>
        <authorList>
            <person name="Huang M.-M."/>
            <person name="Guo L.-L."/>
            <person name="Wu Y.-H."/>
            <person name="Lai Q.-L."/>
            <person name="Shao Z.-Z."/>
            <person name="Wang C.-S."/>
            <person name="Wu M."/>
            <person name="Xu X.-W."/>
        </authorList>
    </citation>
    <scope>NUCLEOTIDE SEQUENCE [LARGE SCALE GENOMIC DNA]</scope>
    <source>
        <strain evidence="9 12">Ar-45</strain>
    </source>
</reference>
<dbReference type="EMBL" id="OBEA01000007">
    <property type="protein sequence ID" value="SNY57487.1"/>
    <property type="molecule type" value="Genomic_DNA"/>
</dbReference>
<dbReference type="PROSITE" id="PS50928">
    <property type="entry name" value="ABC_TM1"/>
    <property type="match status" value="1"/>
</dbReference>